<reference evidence="1" key="1">
    <citation type="journal article" date="2020" name="Nature">
        <title>Giant virus diversity and host interactions through global metagenomics.</title>
        <authorList>
            <person name="Schulz F."/>
            <person name="Roux S."/>
            <person name="Paez-Espino D."/>
            <person name="Jungbluth S."/>
            <person name="Walsh D.A."/>
            <person name="Denef V.J."/>
            <person name="McMahon K.D."/>
            <person name="Konstantinidis K.T."/>
            <person name="Eloe-Fadrosh E.A."/>
            <person name="Kyrpides N.C."/>
            <person name="Woyke T."/>
        </authorList>
    </citation>
    <scope>NUCLEOTIDE SEQUENCE</scope>
    <source>
        <strain evidence="1">GVMAG-M-3300023174-49</strain>
    </source>
</reference>
<accession>A0A6C0DRV8</accession>
<dbReference type="GO" id="GO:0012505">
    <property type="term" value="C:endomembrane system"/>
    <property type="evidence" value="ECO:0007669"/>
    <property type="project" value="TreeGrafter"/>
</dbReference>
<dbReference type="PANTHER" id="PTHR36362:SF1">
    <property type="entry name" value="DNA-DIRECTED RNA POLYMERASE SUBUNIT BETA"/>
    <property type="match status" value="1"/>
</dbReference>
<evidence type="ECO:0008006" key="2">
    <source>
        <dbReference type="Google" id="ProtNLM"/>
    </source>
</evidence>
<organism evidence="1">
    <name type="scientific">viral metagenome</name>
    <dbReference type="NCBI Taxonomy" id="1070528"/>
    <lineage>
        <taxon>unclassified sequences</taxon>
        <taxon>metagenomes</taxon>
        <taxon>organismal metagenomes</taxon>
    </lineage>
</organism>
<dbReference type="AlphaFoldDB" id="A0A6C0DRV8"/>
<dbReference type="Gene3D" id="3.40.50.150">
    <property type="entry name" value="Vaccinia Virus protein VP39"/>
    <property type="match status" value="1"/>
</dbReference>
<sequence length="256" mass="30320">MDFVYTNNDLDYFLENIYFEQINHNDGGMNINDMFSFYFLLKKLQPTIIIESGVWNGYSTKLIRKTLGEQCRIYCLDPRDIPENGYRDNNSNTTYYTGKSFIDFTNLLFDNVDKDKILCFFDDHQNAAQRLTQCIEKGIKHVFFNDNYPLNAGSHYSVQHLIDNDLRPVFEIGSQYYYSINTLPQIDLSKRLALIKKIDKYIVFPNVFTSKIELYEGVFDSIGFFNENSDIQIINKYNIFYKNRHNYCWNTYLTLS</sequence>
<dbReference type="EMBL" id="MN739661">
    <property type="protein sequence ID" value="QHT19030.1"/>
    <property type="molecule type" value="Genomic_DNA"/>
</dbReference>
<protein>
    <recommendedName>
        <fullName evidence="2">Cephalosporin hydroxylase</fullName>
    </recommendedName>
</protein>
<dbReference type="SUPFAM" id="SSF53335">
    <property type="entry name" value="S-adenosyl-L-methionine-dependent methyltransferases"/>
    <property type="match status" value="1"/>
</dbReference>
<name>A0A6C0DRV8_9ZZZZ</name>
<dbReference type="PANTHER" id="PTHR36362">
    <property type="entry name" value="DNA-DIRECTED RNA POLYMERASE SUBUNIT BETA"/>
    <property type="match status" value="1"/>
</dbReference>
<proteinExistence type="predicted"/>
<evidence type="ECO:0000313" key="1">
    <source>
        <dbReference type="EMBL" id="QHT19030.1"/>
    </source>
</evidence>
<dbReference type="InterPro" id="IPR029063">
    <property type="entry name" value="SAM-dependent_MTases_sf"/>
</dbReference>